<dbReference type="EMBL" id="BLEY01000027">
    <property type="protein sequence ID" value="GEU14227.1"/>
    <property type="molecule type" value="Genomic_DNA"/>
</dbReference>
<evidence type="ECO:0000313" key="1">
    <source>
        <dbReference type="EMBL" id="GEU14227.1"/>
    </source>
</evidence>
<protein>
    <submittedName>
        <fullName evidence="1">Uncharacterized protein</fullName>
    </submittedName>
</protein>
<reference evidence="1" key="2">
    <citation type="submission" date="2019-12" db="EMBL/GenBank/DDBJ databases">
        <authorList>
            <person name="Hoang T.H.H."/>
            <person name="Okutani A."/>
        </authorList>
    </citation>
    <scope>NUCLEOTIDE SEQUENCE</scope>
    <source>
        <strain evidence="1">QuyetLC</strain>
    </source>
</reference>
<proteinExistence type="predicted"/>
<gene>
    <name evidence="1" type="ORF">QuyetLC_26840</name>
</gene>
<organism evidence="1">
    <name type="scientific">Bacillus anthracis</name>
    <name type="common">anthrax bacterium</name>
    <dbReference type="NCBI Taxonomy" id="1392"/>
    <lineage>
        <taxon>Bacteria</taxon>
        <taxon>Bacillati</taxon>
        <taxon>Bacillota</taxon>
        <taxon>Bacilli</taxon>
        <taxon>Bacillales</taxon>
        <taxon>Bacillaceae</taxon>
        <taxon>Bacillus</taxon>
        <taxon>Bacillus cereus group</taxon>
    </lineage>
</organism>
<name>A0A640MJI5_BACAN</name>
<accession>A0A640MJI5</accession>
<sequence>MRLYVDVEKSFEHGIAYMGVSNWLDFSTKEIKGVEIHCINLATFEKFKVRIKGAEKQMFKKLEKRQIISFEGLIANSWTLDNGKSGVTISANKLQEISE</sequence>
<reference evidence="1" key="1">
    <citation type="submission" date="2019-12" db="EMBL/GenBank/DDBJ databases">
        <title>Epidemiological and comparative genomic analysis of Bacillus anthracis isolated from northern Vietnam.</title>
        <authorList>
            <person name="Hoang T.T.H."/>
            <person name="Dang D.A."/>
            <person name="Pham M.H."/>
            <person name="Luong M.H."/>
            <person name="Tran N.D."/>
            <person name="Nguyen T.H."/>
            <person name="Nguyen T.T."/>
            <person name="Inoue S."/>
            <person name="Morikawa S."/>
            <person name="Okutani A."/>
        </authorList>
    </citation>
    <scope>NUCLEOTIDE SEQUENCE</scope>
    <source>
        <strain evidence="1">QuyetLC</strain>
    </source>
</reference>
<comment type="caution">
    <text evidence="1">The sequence shown here is derived from an EMBL/GenBank/DDBJ whole genome shotgun (WGS) entry which is preliminary data.</text>
</comment>
<dbReference type="AlphaFoldDB" id="A0A640MJI5"/>